<keyword evidence="1" id="KW-0175">Coiled coil</keyword>
<dbReference type="AlphaFoldDB" id="A0A858R7J3"/>
<dbReference type="InterPro" id="IPR050397">
    <property type="entry name" value="Env_Response_Regulators"/>
</dbReference>
<dbReference type="KEGG" id="acru:HHL28_08750"/>
<dbReference type="SMART" id="SM00100">
    <property type="entry name" value="cNMP"/>
    <property type="match status" value="1"/>
</dbReference>
<feature type="coiled-coil region" evidence="1">
    <location>
        <begin position="102"/>
        <end position="129"/>
    </location>
</feature>
<dbReference type="PANTHER" id="PTHR24567:SF74">
    <property type="entry name" value="HTH-TYPE TRANSCRIPTIONAL REGULATOR ARCR"/>
    <property type="match status" value="1"/>
</dbReference>
<dbReference type="InterPro" id="IPR014710">
    <property type="entry name" value="RmlC-like_jellyroll"/>
</dbReference>
<sequence length="134" mass="14988">MSAAFQRRVFAPGEIVFHEGDPGDSLYVVEKGRVRIWRAHDGHDTVIGMVEEGGVFGEMAIFDRKPRMANASADMESTLMRMPASVLRESLYGADPLLRQLVQILIDNIRTMARRIDELEDMVEAAQKGDAPQN</sequence>
<dbReference type="PANTHER" id="PTHR24567">
    <property type="entry name" value="CRP FAMILY TRANSCRIPTIONAL REGULATORY PROTEIN"/>
    <property type="match status" value="1"/>
</dbReference>
<dbReference type="GO" id="GO:0003700">
    <property type="term" value="F:DNA-binding transcription factor activity"/>
    <property type="evidence" value="ECO:0007669"/>
    <property type="project" value="TreeGrafter"/>
</dbReference>
<dbReference type="Proteomes" id="UP000501891">
    <property type="component" value="Chromosome"/>
</dbReference>
<dbReference type="Gene3D" id="2.60.120.10">
    <property type="entry name" value="Jelly Rolls"/>
    <property type="match status" value="1"/>
</dbReference>
<protein>
    <submittedName>
        <fullName evidence="3">Cyclic nucleotide-binding domain-containing protein</fullName>
    </submittedName>
</protein>
<dbReference type="PROSITE" id="PS50042">
    <property type="entry name" value="CNMP_BINDING_3"/>
    <property type="match status" value="1"/>
</dbReference>
<dbReference type="GO" id="GO:0005829">
    <property type="term" value="C:cytosol"/>
    <property type="evidence" value="ECO:0007669"/>
    <property type="project" value="TreeGrafter"/>
</dbReference>
<dbReference type="InterPro" id="IPR018490">
    <property type="entry name" value="cNMP-bd_dom_sf"/>
</dbReference>
<evidence type="ECO:0000313" key="3">
    <source>
        <dbReference type="EMBL" id="QJE73163.1"/>
    </source>
</evidence>
<name>A0A858R7J3_9PROT</name>
<dbReference type="SUPFAM" id="SSF51206">
    <property type="entry name" value="cAMP-binding domain-like"/>
    <property type="match status" value="1"/>
</dbReference>
<evidence type="ECO:0000256" key="1">
    <source>
        <dbReference type="SAM" id="Coils"/>
    </source>
</evidence>
<dbReference type="InterPro" id="IPR000595">
    <property type="entry name" value="cNMP-bd_dom"/>
</dbReference>
<dbReference type="PRINTS" id="PR00103">
    <property type="entry name" value="CAMPKINASE"/>
</dbReference>
<accession>A0A858R7J3</accession>
<keyword evidence="4" id="KW-1185">Reference proteome</keyword>
<organism evidence="3 4">
    <name type="scientific">Aerophototrophica crusticola</name>
    <dbReference type="NCBI Taxonomy" id="1709002"/>
    <lineage>
        <taxon>Bacteria</taxon>
        <taxon>Pseudomonadati</taxon>
        <taxon>Pseudomonadota</taxon>
        <taxon>Alphaproteobacteria</taxon>
        <taxon>Rhodospirillales</taxon>
        <taxon>Rhodospirillaceae</taxon>
        <taxon>Aerophototrophica</taxon>
    </lineage>
</organism>
<gene>
    <name evidence="3" type="ORF">HHL28_08750</name>
</gene>
<dbReference type="CDD" id="cd00038">
    <property type="entry name" value="CAP_ED"/>
    <property type="match status" value="1"/>
</dbReference>
<feature type="domain" description="Cyclic nucleotide-binding" evidence="2">
    <location>
        <begin position="1"/>
        <end position="108"/>
    </location>
</feature>
<proteinExistence type="predicted"/>
<dbReference type="EMBL" id="CP051775">
    <property type="protein sequence ID" value="QJE73163.1"/>
    <property type="molecule type" value="Genomic_DNA"/>
</dbReference>
<reference evidence="3" key="1">
    <citation type="submission" date="2020-04" db="EMBL/GenBank/DDBJ databases">
        <title>A desert anoxygenic phototrophic bacterium fixes CO2 using RubisCO under aerobic conditions.</title>
        <authorList>
            <person name="Tang K."/>
        </authorList>
    </citation>
    <scope>NUCLEOTIDE SEQUENCE [LARGE SCALE GENOMIC DNA]</scope>
    <source>
        <strain evidence="3">MIMtkB3</strain>
    </source>
</reference>
<evidence type="ECO:0000313" key="4">
    <source>
        <dbReference type="Proteomes" id="UP000501891"/>
    </source>
</evidence>
<dbReference type="Pfam" id="PF00027">
    <property type="entry name" value="cNMP_binding"/>
    <property type="match status" value="1"/>
</dbReference>
<evidence type="ECO:0000259" key="2">
    <source>
        <dbReference type="PROSITE" id="PS50042"/>
    </source>
</evidence>